<name>A0A7M2SJN2_9ACTN</name>
<dbReference type="AlphaFoldDB" id="A0A7M2SJN2"/>
<reference evidence="2 3" key="1">
    <citation type="submission" date="2020-10" db="EMBL/GenBank/DDBJ databases">
        <title>Streptomyces ferrugineus complate genome analysis.</title>
        <authorList>
            <person name="Anwar N."/>
        </authorList>
    </citation>
    <scope>NUCLEOTIDE SEQUENCE [LARGE SCALE GENOMIC DNA]</scope>
    <source>
        <strain evidence="2 3">CCTCC AA2014009</strain>
    </source>
</reference>
<dbReference type="EMBL" id="CP063373">
    <property type="protein sequence ID" value="QOV36556.1"/>
    <property type="molecule type" value="Genomic_DNA"/>
</dbReference>
<accession>A0A7M2SJN2</accession>
<keyword evidence="3" id="KW-1185">Reference proteome</keyword>
<proteinExistence type="predicted"/>
<feature type="region of interest" description="Disordered" evidence="1">
    <location>
        <begin position="91"/>
        <end position="110"/>
    </location>
</feature>
<protein>
    <submittedName>
        <fullName evidence="2">Helix-turn-helix domain-containing protein</fullName>
    </submittedName>
</protein>
<organism evidence="2 3">
    <name type="scientific">Streptomyces ferrugineus</name>
    <dbReference type="NCBI Taxonomy" id="1413221"/>
    <lineage>
        <taxon>Bacteria</taxon>
        <taxon>Bacillati</taxon>
        <taxon>Actinomycetota</taxon>
        <taxon>Actinomycetes</taxon>
        <taxon>Kitasatosporales</taxon>
        <taxon>Streptomycetaceae</taxon>
        <taxon>Streptomyces</taxon>
    </lineage>
</organism>
<feature type="compositionally biased region" description="Low complexity" evidence="1">
    <location>
        <begin position="56"/>
        <end position="67"/>
    </location>
</feature>
<dbReference type="SUPFAM" id="SSF46689">
    <property type="entry name" value="Homeodomain-like"/>
    <property type="match status" value="1"/>
</dbReference>
<evidence type="ECO:0000313" key="2">
    <source>
        <dbReference type="EMBL" id="QOV36556.1"/>
    </source>
</evidence>
<dbReference type="InterPro" id="IPR009057">
    <property type="entry name" value="Homeodomain-like_sf"/>
</dbReference>
<sequence length="211" mass="23299">MRSKTPPTCAEDRQNAQVAKGIGVSRETVRKWLARFAAHRLEGLVDKSRSGPAADPRPGCRSPRSPRMAPTRTTHDYAGGAGAGGCGRSLPYVRGDAGRPGLDSRGPSKDQWPMLRHIAARRSSALLISRRAQDPGLLTNCLLCTGRLQPTPSCTQRRPNELGYRRMTKKRATERTPRPWWLTWLRLHSSLGGVREASLLQPRSQPFAFAV</sequence>
<dbReference type="Proteomes" id="UP000594205">
    <property type="component" value="Chromosome"/>
</dbReference>
<feature type="region of interest" description="Disordered" evidence="1">
    <location>
        <begin position="43"/>
        <end position="82"/>
    </location>
</feature>
<evidence type="ECO:0000256" key="1">
    <source>
        <dbReference type="SAM" id="MobiDB-lite"/>
    </source>
</evidence>
<gene>
    <name evidence="2" type="ORF">IM697_42375</name>
</gene>
<dbReference type="Pfam" id="PF13551">
    <property type="entry name" value="HTH_29"/>
    <property type="match status" value="1"/>
</dbReference>
<dbReference type="KEGG" id="sfeu:IM697_42375"/>
<evidence type="ECO:0000313" key="3">
    <source>
        <dbReference type="Proteomes" id="UP000594205"/>
    </source>
</evidence>